<name>A0ABT1FT27_9BACT</name>
<reference evidence="2 3" key="1">
    <citation type="submission" date="2022-06" db="EMBL/GenBank/DDBJ databases">
        <title>Runella sp. S5 genome sequencing.</title>
        <authorList>
            <person name="Park S."/>
        </authorList>
    </citation>
    <scope>NUCLEOTIDE SEQUENCE [LARGE SCALE GENOMIC DNA]</scope>
    <source>
        <strain evidence="2 3">S5</strain>
    </source>
</reference>
<accession>A0ABT1FT27</accession>
<evidence type="ECO:0000313" key="3">
    <source>
        <dbReference type="Proteomes" id="UP001204772"/>
    </source>
</evidence>
<dbReference type="EMBL" id="JAMZEL010000010">
    <property type="protein sequence ID" value="MCP1384923.1"/>
    <property type="molecule type" value="Genomic_DNA"/>
</dbReference>
<keyword evidence="1" id="KW-1133">Transmembrane helix</keyword>
<keyword evidence="3" id="KW-1185">Reference proteome</keyword>
<evidence type="ECO:0000313" key="2">
    <source>
        <dbReference type="EMBL" id="MCP1384923.1"/>
    </source>
</evidence>
<gene>
    <name evidence="2" type="ORF">NCI00_20975</name>
</gene>
<sequence>MIISPKQHSNIASNDKLERRHIDINNKMGKLLGNKDYSKMTLEELVSEEKKIKSQKIPTALFVGFAVGIAIWSATHKGGFFLTVGLLIFALIIGSSYSKNLKGIQSEISRRDIGQ</sequence>
<protein>
    <submittedName>
        <fullName evidence="2">Uncharacterized protein</fullName>
    </submittedName>
</protein>
<organism evidence="2 3">
    <name type="scientific">Runella salmonicolor</name>
    <dbReference type="NCBI Taxonomy" id="2950278"/>
    <lineage>
        <taxon>Bacteria</taxon>
        <taxon>Pseudomonadati</taxon>
        <taxon>Bacteroidota</taxon>
        <taxon>Cytophagia</taxon>
        <taxon>Cytophagales</taxon>
        <taxon>Spirosomataceae</taxon>
        <taxon>Runella</taxon>
    </lineage>
</organism>
<comment type="caution">
    <text evidence="2">The sequence shown here is derived from an EMBL/GenBank/DDBJ whole genome shotgun (WGS) entry which is preliminary data.</text>
</comment>
<evidence type="ECO:0000256" key="1">
    <source>
        <dbReference type="SAM" id="Phobius"/>
    </source>
</evidence>
<feature type="transmembrane region" description="Helical" evidence="1">
    <location>
        <begin position="57"/>
        <end position="74"/>
    </location>
</feature>
<dbReference type="RefSeq" id="WP_253530880.1">
    <property type="nucleotide sequence ID" value="NZ_JAMZEL010000010.1"/>
</dbReference>
<feature type="transmembrane region" description="Helical" evidence="1">
    <location>
        <begin position="80"/>
        <end position="97"/>
    </location>
</feature>
<keyword evidence="1" id="KW-0812">Transmembrane</keyword>
<keyword evidence="1" id="KW-0472">Membrane</keyword>
<dbReference type="Proteomes" id="UP001204772">
    <property type="component" value="Unassembled WGS sequence"/>
</dbReference>
<proteinExistence type="predicted"/>